<reference evidence="2 3" key="1">
    <citation type="journal article" date="2020" name="Nat. Food">
        <title>A phased Vanilla planifolia genome enables genetic improvement of flavour and production.</title>
        <authorList>
            <person name="Hasing T."/>
            <person name="Tang H."/>
            <person name="Brym M."/>
            <person name="Khazi F."/>
            <person name="Huang T."/>
            <person name="Chambers A.H."/>
        </authorList>
    </citation>
    <scope>NUCLEOTIDE SEQUENCE [LARGE SCALE GENOMIC DNA]</scope>
    <source>
        <tissue evidence="2">Leaf</tissue>
    </source>
</reference>
<keyword evidence="3" id="KW-1185">Reference proteome</keyword>
<evidence type="ECO:0000256" key="1">
    <source>
        <dbReference type="SAM" id="MobiDB-lite"/>
    </source>
</evidence>
<organism evidence="2 3">
    <name type="scientific">Vanilla planifolia</name>
    <name type="common">Vanilla</name>
    <dbReference type="NCBI Taxonomy" id="51239"/>
    <lineage>
        <taxon>Eukaryota</taxon>
        <taxon>Viridiplantae</taxon>
        <taxon>Streptophyta</taxon>
        <taxon>Embryophyta</taxon>
        <taxon>Tracheophyta</taxon>
        <taxon>Spermatophyta</taxon>
        <taxon>Magnoliopsida</taxon>
        <taxon>Liliopsida</taxon>
        <taxon>Asparagales</taxon>
        <taxon>Orchidaceae</taxon>
        <taxon>Vanilloideae</taxon>
        <taxon>Vanilleae</taxon>
        <taxon>Vanilla</taxon>
    </lineage>
</organism>
<evidence type="ECO:0000313" key="2">
    <source>
        <dbReference type="EMBL" id="KAG0479648.1"/>
    </source>
</evidence>
<comment type="caution">
    <text evidence="2">The sequence shown here is derived from an EMBL/GenBank/DDBJ whole genome shotgun (WGS) entry which is preliminary data.</text>
</comment>
<dbReference type="EMBL" id="JADCNL010000005">
    <property type="protein sequence ID" value="KAG0479648.1"/>
    <property type="molecule type" value="Genomic_DNA"/>
</dbReference>
<dbReference type="Proteomes" id="UP000636800">
    <property type="component" value="Chromosome 5"/>
</dbReference>
<protein>
    <submittedName>
        <fullName evidence="2">Uncharacterized protein</fullName>
    </submittedName>
</protein>
<gene>
    <name evidence="2" type="ORF">HPP92_010506</name>
</gene>
<feature type="region of interest" description="Disordered" evidence="1">
    <location>
        <begin position="34"/>
        <end position="62"/>
    </location>
</feature>
<dbReference type="OrthoDB" id="754047at2759"/>
<proteinExistence type="predicted"/>
<dbReference type="AlphaFoldDB" id="A0A835UZU8"/>
<accession>A0A835UZU8</accession>
<evidence type="ECO:0000313" key="3">
    <source>
        <dbReference type="Proteomes" id="UP000636800"/>
    </source>
</evidence>
<sequence length="62" mass="6664">MGGDDSEVGEGFVGEIAYGRRGCDRAKAAKVISTTKGSNGEIQRRRLQRPRLQRLSGDENGG</sequence>
<name>A0A835UZU8_VANPL</name>